<organism evidence="1 2">
    <name type="scientific">Neptunicella marina</name>
    <dbReference type="NCBI Taxonomy" id="2125989"/>
    <lineage>
        <taxon>Bacteria</taxon>
        <taxon>Pseudomonadati</taxon>
        <taxon>Pseudomonadota</taxon>
        <taxon>Gammaproteobacteria</taxon>
        <taxon>Alteromonadales</taxon>
        <taxon>Alteromonadaceae</taxon>
        <taxon>Neptunicella</taxon>
    </lineage>
</organism>
<dbReference type="RefSeq" id="WP_186506850.1">
    <property type="nucleotide sequence ID" value="NZ_JACNEP010000007.1"/>
</dbReference>
<protein>
    <submittedName>
        <fullName evidence="1">Uncharacterized protein</fullName>
    </submittedName>
</protein>
<dbReference type="EMBL" id="JACNEP010000007">
    <property type="protein sequence ID" value="MBC3766324.1"/>
    <property type="molecule type" value="Genomic_DNA"/>
</dbReference>
<sequence>MSAEQYQVNPKAKSHIKLVGKSQTPVIVIDDFMLDPDSAIAHACEFGQFNLANTYYPGNRAKLPRNYVISVIQSVYPMIEKLYKIPLNLKLQPQATYYSLITKQPAELQLLQRMPHFDSVTPFYFAVLHYLNPAPHGDTGFFRHIPTQFEYVSPERENIYFESASSYVKQHGEPDAKYCVKTEGQFELYDHLEYRENRLVIYPGWLLHSCLVNQGNDIDSNPSTGRLTANIFIDFLKG</sequence>
<keyword evidence="2" id="KW-1185">Reference proteome</keyword>
<accession>A0A8J6IU68</accession>
<evidence type="ECO:0000313" key="2">
    <source>
        <dbReference type="Proteomes" id="UP000601768"/>
    </source>
</evidence>
<name>A0A8J6IU68_9ALTE</name>
<gene>
    <name evidence="1" type="ORF">H8B19_10565</name>
</gene>
<dbReference type="InterPro" id="IPR045617">
    <property type="entry name" value="DUF6445"/>
</dbReference>
<reference evidence="1" key="2">
    <citation type="submission" date="2020-08" db="EMBL/GenBank/DDBJ databases">
        <authorList>
            <person name="Lai Q."/>
        </authorList>
    </citation>
    <scope>NUCLEOTIDE SEQUENCE</scope>
    <source>
        <strain evidence="1">S27-2</strain>
    </source>
</reference>
<comment type="caution">
    <text evidence="1">The sequence shown here is derived from an EMBL/GenBank/DDBJ whole genome shotgun (WGS) entry which is preliminary data.</text>
</comment>
<dbReference type="AlphaFoldDB" id="A0A8J6IU68"/>
<dbReference type="Proteomes" id="UP000601768">
    <property type="component" value="Unassembled WGS sequence"/>
</dbReference>
<dbReference type="Pfam" id="PF20043">
    <property type="entry name" value="DUF6445"/>
    <property type="match status" value="1"/>
</dbReference>
<proteinExistence type="predicted"/>
<evidence type="ECO:0000313" key="1">
    <source>
        <dbReference type="EMBL" id="MBC3766324.1"/>
    </source>
</evidence>
<reference evidence="1" key="1">
    <citation type="journal article" date="2018" name="Int. J. Syst. Evol. Microbiol.">
        <title>Neptunicella marina gen. nov., sp. nov., isolated from surface seawater.</title>
        <authorList>
            <person name="Liu X."/>
            <person name="Lai Q."/>
            <person name="Du Y."/>
            <person name="Zhang X."/>
            <person name="Liu Z."/>
            <person name="Sun F."/>
            <person name="Shao Z."/>
        </authorList>
    </citation>
    <scope>NUCLEOTIDE SEQUENCE</scope>
    <source>
        <strain evidence="1">S27-2</strain>
    </source>
</reference>